<reference evidence="2 3" key="1">
    <citation type="journal article" date="2019" name="Nat. Ecol. Evol.">
        <title>Megaphylogeny resolves global patterns of mushroom evolution.</title>
        <authorList>
            <person name="Varga T."/>
            <person name="Krizsan K."/>
            <person name="Foldi C."/>
            <person name="Dima B."/>
            <person name="Sanchez-Garcia M."/>
            <person name="Sanchez-Ramirez S."/>
            <person name="Szollosi G.J."/>
            <person name="Szarkandi J.G."/>
            <person name="Papp V."/>
            <person name="Albert L."/>
            <person name="Andreopoulos W."/>
            <person name="Angelini C."/>
            <person name="Antonin V."/>
            <person name="Barry K.W."/>
            <person name="Bougher N.L."/>
            <person name="Buchanan P."/>
            <person name="Buyck B."/>
            <person name="Bense V."/>
            <person name="Catcheside P."/>
            <person name="Chovatia M."/>
            <person name="Cooper J."/>
            <person name="Damon W."/>
            <person name="Desjardin D."/>
            <person name="Finy P."/>
            <person name="Geml J."/>
            <person name="Haridas S."/>
            <person name="Hughes K."/>
            <person name="Justo A."/>
            <person name="Karasinski D."/>
            <person name="Kautmanova I."/>
            <person name="Kiss B."/>
            <person name="Kocsube S."/>
            <person name="Kotiranta H."/>
            <person name="LaButti K.M."/>
            <person name="Lechner B.E."/>
            <person name="Liimatainen K."/>
            <person name="Lipzen A."/>
            <person name="Lukacs Z."/>
            <person name="Mihaltcheva S."/>
            <person name="Morgado L.N."/>
            <person name="Niskanen T."/>
            <person name="Noordeloos M.E."/>
            <person name="Ohm R.A."/>
            <person name="Ortiz-Santana B."/>
            <person name="Ovrebo C."/>
            <person name="Racz N."/>
            <person name="Riley R."/>
            <person name="Savchenko A."/>
            <person name="Shiryaev A."/>
            <person name="Soop K."/>
            <person name="Spirin V."/>
            <person name="Szebenyi C."/>
            <person name="Tomsovsky M."/>
            <person name="Tulloss R.E."/>
            <person name="Uehling J."/>
            <person name="Grigoriev I.V."/>
            <person name="Vagvolgyi C."/>
            <person name="Papp T."/>
            <person name="Martin F.M."/>
            <person name="Miettinen O."/>
            <person name="Hibbett D.S."/>
            <person name="Nagy L.G."/>
        </authorList>
    </citation>
    <scope>NUCLEOTIDE SEQUENCE [LARGE SCALE GENOMIC DNA]</scope>
    <source>
        <strain evidence="2 3">FP101781</strain>
    </source>
</reference>
<evidence type="ECO:0000313" key="3">
    <source>
        <dbReference type="Proteomes" id="UP000298030"/>
    </source>
</evidence>
<keyword evidence="1" id="KW-0732">Signal</keyword>
<dbReference type="STRING" id="71717.A0A4Y7TFK0"/>
<dbReference type="PANTHER" id="PTHR38847:SF1">
    <property type="entry name" value="PSEUDOURIDINE SYNTHASE RSUA_RLUA-LIKE DOMAIN-CONTAINING PROTEIN"/>
    <property type="match status" value="1"/>
</dbReference>
<sequence>MVRTHSQLALLLVVALQVTAQTLTVTNSGVIGTGCQPGTAQASVKNGVVSIEASNFIASAGPGVSYSSGRKNCQATLTVSVPSGYQFGFAETKLPAQVKTDSGVQVSARSEYYFQGELTKDQDTSTVPAGSSGTVTLVNSYGPSAWSSCGGSSIVNINTSLRASNANNRGGSGSIRLKGNLNTEVVWRKC</sequence>
<keyword evidence="3" id="KW-1185">Reference proteome</keyword>
<evidence type="ECO:0008006" key="4">
    <source>
        <dbReference type="Google" id="ProtNLM"/>
    </source>
</evidence>
<dbReference type="PANTHER" id="PTHR38847">
    <property type="match status" value="1"/>
</dbReference>
<accession>A0A4Y7TFK0</accession>
<dbReference type="Pfam" id="PF14273">
    <property type="entry name" value="DUF4360"/>
    <property type="match status" value="1"/>
</dbReference>
<proteinExistence type="predicted"/>
<comment type="caution">
    <text evidence="2">The sequence shown here is derived from an EMBL/GenBank/DDBJ whole genome shotgun (WGS) entry which is preliminary data.</text>
</comment>
<feature type="signal peptide" evidence="1">
    <location>
        <begin position="1"/>
        <end position="20"/>
    </location>
</feature>
<dbReference type="EMBL" id="QPFP01000014">
    <property type="protein sequence ID" value="TEB32953.1"/>
    <property type="molecule type" value="Genomic_DNA"/>
</dbReference>
<feature type="chain" id="PRO_5021415299" description="Secreted protein" evidence="1">
    <location>
        <begin position="21"/>
        <end position="190"/>
    </location>
</feature>
<dbReference type="PROSITE" id="PS51257">
    <property type="entry name" value="PROKAR_LIPOPROTEIN"/>
    <property type="match status" value="1"/>
</dbReference>
<dbReference type="InterPro" id="IPR025649">
    <property type="entry name" value="DUF4360"/>
</dbReference>
<dbReference type="AlphaFoldDB" id="A0A4Y7TFK0"/>
<name>A0A4Y7TFK0_COPMI</name>
<organism evidence="2 3">
    <name type="scientific">Coprinellus micaceus</name>
    <name type="common">Glistening ink-cap mushroom</name>
    <name type="synonym">Coprinus micaceus</name>
    <dbReference type="NCBI Taxonomy" id="71717"/>
    <lineage>
        <taxon>Eukaryota</taxon>
        <taxon>Fungi</taxon>
        <taxon>Dikarya</taxon>
        <taxon>Basidiomycota</taxon>
        <taxon>Agaricomycotina</taxon>
        <taxon>Agaricomycetes</taxon>
        <taxon>Agaricomycetidae</taxon>
        <taxon>Agaricales</taxon>
        <taxon>Agaricineae</taxon>
        <taxon>Psathyrellaceae</taxon>
        <taxon>Coprinellus</taxon>
    </lineage>
</organism>
<gene>
    <name evidence="2" type="ORF">FA13DRAFT_233590</name>
</gene>
<evidence type="ECO:0000313" key="2">
    <source>
        <dbReference type="EMBL" id="TEB32953.1"/>
    </source>
</evidence>
<evidence type="ECO:0000256" key="1">
    <source>
        <dbReference type="SAM" id="SignalP"/>
    </source>
</evidence>
<dbReference type="Proteomes" id="UP000298030">
    <property type="component" value="Unassembled WGS sequence"/>
</dbReference>
<dbReference type="OrthoDB" id="152248at2759"/>
<protein>
    <recommendedName>
        <fullName evidence="4">Secreted protein</fullName>
    </recommendedName>
</protein>